<evidence type="ECO:0000313" key="1">
    <source>
        <dbReference type="EMBL" id="QSB06235.1"/>
    </source>
</evidence>
<name>A0A895XSL9_9ACTN</name>
<accession>A0A895XSL9</accession>
<organism evidence="1 2">
    <name type="scientific">Natronoglycomyces albus</name>
    <dbReference type="NCBI Taxonomy" id="2811108"/>
    <lineage>
        <taxon>Bacteria</taxon>
        <taxon>Bacillati</taxon>
        <taxon>Actinomycetota</taxon>
        <taxon>Actinomycetes</taxon>
        <taxon>Glycomycetales</taxon>
        <taxon>Glycomycetaceae</taxon>
        <taxon>Natronoglycomyces</taxon>
    </lineage>
</organism>
<dbReference type="KEGG" id="nav:JQS30_04815"/>
<dbReference type="EMBL" id="CP070496">
    <property type="protein sequence ID" value="QSB06235.1"/>
    <property type="molecule type" value="Genomic_DNA"/>
</dbReference>
<dbReference type="RefSeq" id="WP_213172244.1">
    <property type="nucleotide sequence ID" value="NZ_CP070496.1"/>
</dbReference>
<dbReference type="AlphaFoldDB" id="A0A895XSL9"/>
<protein>
    <submittedName>
        <fullName evidence="1">Uncharacterized protein</fullName>
    </submittedName>
</protein>
<sequence>MSPRLGNIRPITLPRERISLYGSDMGKVEITDLPAEVFALLKKRATMADMTV</sequence>
<proteinExistence type="predicted"/>
<gene>
    <name evidence="1" type="ORF">JQS30_04815</name>
</gene>
<evidence type="ECO:0000313" key="2">
    <source>
        <dbReference type="Proteomes" id="UP000662939"/>
    </source>
</evidence>
<keyword evidence="2" id="KW-1185">Reference proteome</keyword>
<reference evidence="1" key="1">
    <citation type="submission" date="2021-02" db="EMBL/GenBank/DDBJ databases">
        <title>Natronoglycomyces albus gen. nov., sp. nov, a haloalkaliphilic actinobacterium from a soda solonchak soil.</title>
        <authorList>
            <person name="Sorokin D.Y."/>
            <person name="Khijniak T.V."/>
            <person name="Zakharycheva A.P."/>
            <person name="Boueva O.V."/>
            <person name="Ariskina E.V."/>
            <person name="Hahnke R.L."/>
            <person name="Bunk B."/>
            <person name="Sproer C."/>
            <person name="Schumann P."/>
            <person name="Evtushenko L.I."/>
            <person name="Kublanov I.V."/>
        </authorList>
    </citation>
    <scope>NUCLEOTIDE SEQUENCE</scope>
    <source>
        <strain evidence="1">DSM 106290</strain>
    </source>
</reference>
<dbReference type="Proteomes" id="UP000662939">
    <property type="component" value="Chromosome"/>
</dbReference>